<keyword evidence="3" id="KW-0732">Signal</keyword>
<evidence type="ECO:0000256" key="10">
    <source>
        <dbReference type="SAM" id="MobiDB-lite"/>
    </source>
</evidence>
<dbReference type="GO" id="GO:0004252">
    <property type="term" value="F:serine-type endopeptidase activity"/>
    <property type="evidence" value="ECO:0007669"/>
    <property type="project" value="TreeGrafter"/>
</dbReference>
<feature type="domain" description="SRCR" evidence="12">
    <location>
        <begin position="545"/>
        <end position="645"/>
    </location>
</feature>
<dbReference type="PRINTS" id="PR00258">
    <property type="entry name" value="SPERACTRCPTR"/>
</dbReference>
<gene>
    <name evidence="13" type="primary">LOC109869552</name>
</gene>
<keyword evidence="4" id="KW-0677">Repeat</keyword>
<feature type="domain" description="SRCR" evidence="12">
    <location>
        <begin position="436"/>
        <end position="540"/>
    </location>
</feature>
<feature type="transmembrane region" description="Helical" evidence="11">
    <location>
        <begin position="12"/>
        <end position="32"/>
    </location>
</feature>
<dbReference type="InterPro" id="IPR036772">
    <property type="entry name" value="SRCR-like_dom_sf"/>
</dbReference>
<sequence>MQPFLINQGSFSLPHFFCSVVTMWFLLLLWYASSPHLSSTQVEDRLILQGGDGPCEGYVEVFHDGKWGIVGDQKWQLNNEKVICKSIGCGTSISSKDIMLKKVRSTTWMNEVVCNGNEKYLWDCMFPGWNRSSNTKDTVKKITCSDKIQLELESLPGVRCAGTLRYKKMSMGKAKETGYFCNPKWDKKQADIVCEHLKCGQSKGLPPARMFSQIENNVVLKPTHCSNTEHQKHIWQCITSPKVVCTEPVSVICSDHHNFRLQGGSNVCSGQLEVEEDEGVWKPVCQSQYKLNKSSDDLCSHMRCGKSHSQENMVCDSSKNISLDCTDKINISLLKDDQSQNVNHCFGSVHFNHSGTLEAVCSTNWDEKDGRVVCRELGCGEVVLVGSGSKLQKDGKHDLVDCKDSEASLWHCLAMHHKNPTSCRKATVICSGSKTVRLKVDTKDEVKCWGKVEVCLDGTCGGVCEDAWTDKKSDMLCKDLDCGSAIYPLSFLRKSQSALDKITVSSVHRTQQTTNISQCNMVKNVDQSYCKDKPAYVVCSGSVKARLMEHRDRCSGNVQVFYQGNWIPVCKTALNNKDVQNTICREQGCGHGVKPLSFFGPSSANSGAVVSGLTCSANSNSSAECTVTVTKTNNQQCALGGLQCSEWRRMMLKLGNGTCEGYVFVYSEADSRAVSSDGWTETESKVLCKNLGCGAYIKHTAKEKADYHDLLWGKKYSCKGETISIWDCELNDRPSLNQSIYLQCQDDLKASLGETGNCSGKVLLNNLPVCYDNWSESHSKIVCQEQQCSNSISFKEIDKGSRGDAHFVSCIGSESYLGQCKTIIGRCARGLVSVSCAGGVKFNSTQKCGGNIKVFYRGTWESVCLPNMFSQEGRLLCKELGCGIPQSLRPDQIEQSEEEKEGKIIPETSLKCSNENRNLQHCIIKKNECKTPGVIYCEDYPIKVPIPPIPINWYVGLSLGLLSLVMVVALCFFMRRRFVTRFKSRFSTRKVSAFESGDYEDVETNGSELFGPMEMRDLKSHESESGGDKENGRRSTASSLSYDDIAEEENVPAQPVSSGEDGTSSPGPGAGPSATHEHATYEVEEDQQESYDDVVSMITPAETREEIAEVHERPKPKCLAIHDDEDYLEPDGQK</sequence>
<organism evidence="13 14">
    <name type="scientific">Oncorhynchus kisutch</name>
    <name type="common">Coho salmon</name>
    <name type="synonym">Salmo kisutch</name>
    <dbReference type="NCBI Taxonomy" id="8019"/>
    <lineage>
        <taxon>Eukaryota</taxon>
        <taxon>Metazoa</taxon>
        <taxon>Chordata</taxon>
        <taxon>Craniata</taxon>
        <taxon>Vertebrata</taxon>
        <taxon>Euteleostomi</taxon>
        <taxon>Actinopterygii</taxon>
        <taxon>Neopterygii</taxon>
        <taxon>Teleostei</taxon>
        <taxon>Protacanthopterygii</taxon>
        <taxon>Salmoniformes</taxon>
        <taxon>Salmonidae</taxon>
        <taxon>Salmoninae</taxon>
        <taxon>Oncorhynchus</taxon>
    </lineage>
</organism>
<feature type="region of interest" description="Disordered" evidence="10">
    <location>
        <begin position="1019"/>
        <end position="1093"/>
    </location>
</feature>
<evidence type="ECO:0000256" key="6">
    <source>
        <dbReference type="ARBA" id="ARBA00023136"/>
    </source>
</evidence>
<feature type="domain" description="SRCR" evidence="12">
    <location>
        <begin position="834"/>
        <end position="938"/>
    </location>
</feature>
<dbReference type="GO" id="GO:0031638">
    <property type="term" value="P:zymogen activation"/>
    <property type="evidence" value="ECO:0007669"/>
    <property type="project" value="TreeGrafter"/>
</dbReference>
<evidence type="ECO:0000256" key="7">
    <source>
        <dbReference type="ARBA" id="ARBA00023157"/>
    </source>
</evidence>
<feature type="compositionally biased region" description="Acidic residues" evidence="10">
    <location>
        <begin position="1123"/>
        <end position="1134"/>
    </location>
</feature>
<keyword evidence="7 9" id="KW-1015">Disulfide bond</keyword>
<dbReference type="Pfam" id="PF00530">
    <property type="entry name" value="SRCR"/>
    <property type="match status" value="7"/>
</dbReference>
<dbReference type="PROSITE" id="PS50287">
    <property type="entry name" value="SRCR_2"/>
    <property type="match status" value="9"/>
</dbReference>
<feature type="disulfide bond" evidence="9">
    <location>
        <begin position="114"/>
        <end position="124"/>
    </location>
</feature>
<feature type="disulfide bond" evidence="9">
    <location>
        <begin position="181"/>
        <end position="245"/>
    </location>
</feature>
<feature type="disulfide bond" evidence="9">
    <location>
        <begin position="912"/>
        <end position="922"/>
    </location>
</feature>
<protein>
    <submittedName>
        <fullName evidence="13">Antigen WC1.1</fullName>
    </submittedName>
</protein>
<dbReference type="GO" id="GO:0005886">
    <property type="term" value="C:plasma membrane"/>
    <property type="evidence" value="ECO:0007669"/>
    <property type="project" value="TreeGrafter"/>
</dbReference>
<comment type="caution">
    <text evidence="9">Lacks conserved residue(s) required for the propagation of feature annotation.</text>
</comment>
<dbReference type="GO" id="GO:0005615">
    <property type="term" value="C:extracellular space"/>
    <property type="evidence" value="ECO:0007669"/>
    <property type="project" value="TreeGrafter"/>
</dbReference>
<feature type="domain" description="SRCR" evidence="12">
    <location>
        <begin position="331"/>
        <end position="431"/>
    </location>
</feature>
<feature type="disulfide bond" evidence="9">
    <location>
        <begin position="615"/>
        <end position="625"/>
    </location>
</feature>
<feature type="compositionally biased region" description="Low complexity" evidence="10">
    <location>
        <begin position="1062"/>
        <end position="1074"/>
    </location>
</feature>
<keyword evidence="8" id="KW-0325">Glycoprotein</keyword>
<feature type="domain" description="SRCR" evidence="12">
    <location>
        <begin position="769"/>
        <end position="837"/>
    </location>
</feature>
<reference evidence="13" key="2">
    <citation type="submission" date="2025-09" db="UniProtKB">
        <authorList>
            <consortium name="Ensembl"/>
        </authorList>
    </citation>
    <scope>IDENTIFICATION</scope>
</reference>
<dbReference type="PANTHER" id="PTHR48071">
    <property type="entry name" value="SRCR DOMAIN-CONTAINING PROTEIN"/>
    <property type="match status" value="1"/>
</dbReference>
<keyword evidence="5 11" id="KW-1133">Transmembrane helix</keyword>
<dbReference type="Gene3D" id="3.10.250.10">
    <property type="entry name" value="SRCR-like domain"/>
    <property type="match status" value="9"/>
</dbReference>
<feature type="disulfide bond" evidence="9">
    <location>
        <begin position="718"/>
        <end position="728"/>
    </location>
</feature>
<dbReference type="SMART" id="SM00202">
    <property type="entry name" value="SR"/>
    <property type="match status" value="6"/>
</dbReference>
<accession>A0A8C7HBG2</accession>
<evidence type="ECO:0000256" key="9">
    <source>
        <dbReference type="PROSITE-ProRule" id="PRU00196"/>
    </source>
</evidence>
<feature type="compositionally biased region" description="Basic and acidic residues" evidence="10">
    <location>
        <begin position="1019"/>
        <end position="1033"/>
    </location>
</feature>
<feature type="domain" description="SRCR" evidence="12">
    <location>
        <begin position="259"/>
        <end position="305"/>
    </location>
</feature>
<dbReference type="PANTHER" id="PTHR48071:SF27">
    <property type="entry name" value="SCAVENGER RECEPTOR CYSTEINE-RICH TYPE 1 PROTEIN M130-LIKE"/>
    <property type="match status" value="1"/>
</dbReference>
<feature type="domain" description="SRCR" evidence="12">
    <location>
        <begin position="46"/>
        <end position="145"/>
    </location>
</feature>
<dbReference type="GeneTree" id="ENSGT00950000183145"/>
<dbReference type="AlphaFoldDB" id="A0A8C7HBG2"/>
<keyword evidence="14" id="KW-1185">Reference proteome</keyword>
<feature type="disulfide bond" evidence="9">
    <location>
        <begin position="402"/>
        <end position="412"/>
    </location>
</feature>
<dbReference type="InterPro" id="IPR001190">
    <property type="entry name" value="SRCR"/>
</dbReference>
<feature type="transmembrane region" description="Helical" evidence="11">
    <location>
        <begin position="953"/>
        <end position="974"/>
    </location>
</feature>
<dbReference type="Proteomes" id="UP000694557">
    <property type="component" value="Unassembled WGS sequence"/>
</dbReference>
<keyword evidence="6 11" id="KW-0472">Membrane</keyword>
<dbReference type="Ensembl" id="ENSOKIT00005057235.1">
    <property type="protein sequence ID" value="ENSOKIP00005053974.1"/>
    <property type="gene ID" value="ENSOKIG00005023012.1"/>
</dbReference>
<feature type="disulfide bond" evidence="9">
    <location>
        <begin position="810"/>
        <end position="820"/>
    </location>
</feature>
<comment type="subcellular location">
    <subcellularLocation>
        <location evidence="1">Membrane</location>
        <topology evidence="1">Single-pass membrane protein</topology>
    </subcellularLocation>
</comment>
<feature type="compositionally biased region" description="Basic and acidic residues" evidence="10">
    <location>
        <begin position="1106"/>
        <end position="1115"/>
    </location>
</feature>
<keyword evidence="2 11" id="KW-0812">Transmembrane</keyword>
<feature type="compositionally biased region" description="Acidic residues" evidence="10">
    <location>
        <begin position="1082"/>
        <end position="1092"/>
    </location>
</feature>
<dbReference type="SUPFAM" id="SSF56487">
    <property type="entry name" value="SRCR-like"/>
    <property type="match status" value="9"/>
</dbReference>
<feature type="domain" description="SRCR" evidence="12">
    <location>
        <begin position="650"/>
        <end position="759"/>
    </location>
</feature>
<reference evidence="13" key="1">
    <citation type="submission" date="2025-08" db="UniProtKB">
        <authorList>
            <consortium name="Ensembl"/>
        </authorList>
    </citation>
    <scope>IDENTIFICATION</scope>
</reference>
<feature type="region of interest" description="Disordered" evidence="10">
    <location>
        <begin position="1106"/>
        <end position="1134"/>
    </location>
</feature>
<proteinExistence type="predicted"/>
<feature type="domain" description="SRCR" evidence="12">
    <location>
        <begin position="148"/>
        <end position="254"/>
    </location>
</feature>
<evidence type="ECO:0000256" key="8">
    <source>
        <dbReference type="ARBA" id="ARBA00023180"/>
    </source>
</evidence>
<evidence type="ECO:0000256" key="5">
    <source>
        <dbReference type="ARBA" id="ARBA00022989"/>
    </source>
</evidence>
<dbReference type="FunFam" id="3.10.250.10:FF:000016">
    <property type="entry name" value="Scavenger receptor cysteine-rich protein type 12"/>
    <property type="match status" value="1"/>
</dbReference>
<evidence type="ECO:0000256" key="1">
    <source>
        <dbReference type="ARBA" id="ARBA00004167"/>
    </source>
</evidence>
<evidence type="ECO:0000313" key="14">
    <source>
        <dbReference type="Proteomes" id="UP000694557"/>
    </source>
</evidence>
<evidence type="ECO:0000256" key="3">
    <source>
        <dbReference type="ARBA" id="ARBA00022729"/>
    </source>
</evidence>
<evidence type="ECO:0000313" key="13">
    <source>
        <dbReference type="Ensembl" id="ENSOKIP00005053974.1"/>
    </source>
</evidence>
<name>A0A8C7HBG2_ONCKI</name>
<evidence type="ECO:0000256" key="2">
    <source>
        <dbReference type="ARBA" id="ARBA00022692"/>
    </source>
</evidence>
<evidence type="ECO:0000256" key="4">
    <source>
        <dbReference type="ARBA" id="ARBA00022737"/>
    </source>
</evidence>
<evidence type="ECO:0000256" key="11">
    <source>
        <dbReference type="SAM" id="Phobius"/>
    </source>
</evidence>
<evidence type="ECO:0000259" key="12">
    <source>
        <dbReference type="PROSITE" id="PS50287"/>
    </source>
</evidence>